<sequence length="378" mass="42009">MKLFTLVGLVAVLTCVLAWTKEDHEIFDLVSALESSEGKGTTFYSFLGVGPQAQLKEINKQYRKRSLELHPDKNPNVKEIHARFARLGTITEILRNATKRTRYDFFFKNGVPKWRGTGYYYSRFRPSIFHVLVFLVAVSSLIHYLILRVNYRRDQQRIDYFTRAARAKAGSSGSLTSGTNTPSAETTNEREGVLASVAEQINTDTVSDEPAAQAISKRQAKMQAREARKDKTKRDHVASPALSGAATPIPPPPAVTTRRRKVRVPMVEGSEYSPSLDLVVVDDEVFIPDGSDLTPLTTLARPVSLDLLWPVACYKYLAAKFLNKNAVQTGSDDEEQVSGEDNDDATNGSNTAEKPKRKSRNSAGGKLAAMRRRKATLK</sequence>
<keyword evidence="2" id="KW-1185">Reference proteome</keyword>
<protein>
    <submittedName>
        <fullName evidence="1">Uncharacterized protein</fullName>
    </submittedName>
</protein>
<accession>A0ACC2X5R1</accession>
<reference evidence="1" key="1">
    <citation type="submission" date="2023-04" db="EMBL/GenBank/DDBJ databases">
        <title>Draft Genome sequencing of Naganishia species isolated from polar environments using Oxford Nanopore Technology.</title>
        <authorList>
            <person name="Leo P."/>
            <person name="Venkateswaran K."/>
        </authorList>
    </citation>
    <scope>NUCLEOTIDE SEQUENCE</scope>
    <source>
        <strain evidence="1">DBVPG 5303</strain>
    </source>
</reference>
<gene>
    <name evidence="1" type="ORF">QFC24_005952</name>
</gene>
<comment type="caution">
    <text evidence="1">The sequence shown here is derived from an EMBL/GenBank/DDBJ whole genome shotgun (WGS) entry which is preliminary data.</text>
</comment>
<organism evidence="1 2">
    <name type="scientific">Naganishia onofrii</name>
    <dbReference type="NCBI Taxonomy" id="1851511"/>
    <lineage>
        <taxon>Eukaryota</taxon>
        <taxon>Fungi</taxon>
        <taxon>Dikarya</taxon>
        <taxon>Basidiomycota</taxon>
        <taxon>Agaricomycotina</taxon>
        <taxon>Tremellomycetes</taxon>
        <taxon>Filobasidiales</taxon>
        <taxon>Filobasidiaceae</taxon>
        <taxon>Naganishia</taxon>
    </lineage>
</organism>
<evidence type="ECO:0000313" key="2">
    <source>
        <dbReference type="Proteomes" id="UP001234202"/>
    </source>
</evidence>
<evidence type="ECO:0000313" key="1">
    <source>
        <dbReference type="EMBL" id="KAJ9118986.1"/>
    </source>
</evidence>
<dbReference type="EMBL" id="JASBWV010000026">
    <property type="protein sequence ID" value="KAJ9118986.1"/>
    <property type="molecule type" value="Genomic_DNA"/>
</dbReference>
<dbReference type="Proteomes" id="UP001234202">
    <property type="component" value="Unassembled WGS sequence"/>
</dbReference>
<proteinExistence type="predicted"/>
<name>A0ACC2X5R1_9TREE</name>